<evidence type="ECO:0000313" key="1">
    <source>
        <dbReference type="EMBL" id="API68882.1"/>
    </source>
</evidence>
<keyword evidence="3" id="KW-1185">Reference proteome</keyword>
<dbReference type="EMBL" id="KX611390">
    <property type="protein sequence ID" value="API68882.1"/>
    <property type="molecule type" value="Genomic_RNA"/>
</dbReference>
<dbReference type="EMBL" id="MK896600">
    <property type="protein sequence ID" value="QLA46866.1"/>
    <property type="molecule type" value="Genomic_RNA"/>
</dbReference>
<dbReference type="RefSeq" id="YP_010839791.1">
    <property type="nucleotide sequence ID" value="NC_078122.1"/>
</dbReference>
<sequence length="268" mass="30897">MSFLHRLPVINTNSCFMGKPAVHYVDFYKRTPFEVCSVNGAEIPLKYFKASSDKRENLSEFLKRREVPLSWGLHTDSQILIRSPRVFEGLMLGLSEITDEHYGMFNEPAIKKAVSWPLTFPSHVFFTLAVKKSELGEWLHSSMWATQMLRVGMTESLEEAIPKVRKRIISKANDMGLDTRIFSGENMIMEIAHIQCLRMIYASRIERERACNHSKVYTLLRSFDTFSVVSDLSFDQNIADSIPLTPEQCTDDTQVESVIERMNNFLRL</sequence>
<accession>A0A1S5SHV3</accession>
<dbReference type="Pfam" id="PF11073">
    <property type="entry name" value="NSs"/>
    <property type="match status" value="1"/>
</dbReference>
<protein>
    <submittedName>
        <fullName evidence="2">NSs</fullName>
    </submittedName>
    <submittedName>
        <fullName evidence="1">Nonstructural protein</fullName>
    </submittedName>
</protein>
<name>A0A1S5SHV3_9VIRU</name>
<dbReference type="InterPro" id="IPR039434">
    <property type="entry name" value="NSs-like"/>
</dbReference>
<dbReference type="GeneID" id="80549809"/>
<evidence type="ECO:0000313" key="2">
    <source>
        <dbReference type="EMBL" id="QLA46866.1"/>
    </source>
</evidence>
<proteinExistence type="predicted"/>
<dbReference type="KEGG" id="vg:80549809"/>
<reference evidence="2" key="2">
    <citation type="submission" date="2019-05" db="EMBL/GenBank/DDBJ databases">
        <title>Genomic Characterization of 104 Bunyaviruses in the Families Peribunyaviridae, Nairoviridae, and Phenuiviridae.</title>
        <authorList>
            <person name="Kapuscinski M."/>
            <person name="Bergren N."/>
            <person name="Russell B."/>
            <person name="Lee J."/>
            <person name="Borland E."/>
            <person name="King D."/>
            <person name="Burkhalter K."/>
            <person name="Stenglein M."/>
            <person name="Kading R."/>
        </authorList>
    </citation>
    <scope>NUCLEOTIDE SEQUENCE</scope>
    <source>
        <strain evidence="2">BeAn 47693</strain>
    </source>
</reference>
<organism evidence="1 3">
    <name type="scientific">Bujaru virus</name>
    <dbReference type="NCBI Taxonomy" id="904679"/>
    <lineage>
        <taxon>Viruses</taxon>
        <taxon>Riboviria</taxon>
        <taxon>Orthornavirae</taxon>
        <taxon>Negarnaviricota</taxon>
        <taxon>Polyploviricotina</taxon>
        <taxon>Bunyaviricetes</taxon>
        <taxon>Hareavirales</taxon>
        <taxon>Phenuiviridae</taxon>
        <taxon>Phlebovirus</taxon>
        <taxon>Phlebovirus bujaruense</taxon>
    </lineage>
</organism>
<dbReference type="Proteomes" id="UP000502058">
    <property type="component" value="Genome"/>
</dbReference>
<reference evidence="1 3" key="1">
    <citation type="journal article" date="2017" name="J. Gen. Virol.">
        <title>Characterization of the Bujaru, Frijoles and Tapara antigenic complexes into the Sandfly Fever group and two unclassified phleboviruses from Brazil.</title>
        <authorList>
            <person name="Vasconcelos P.F."/>
            <person name="Nunes Neto J.P."/>
            <person name="de Souza W.M."/>
            <person name="Acrani G.O."/>
            <person name="Romeiro M.F."/>
            <person name="Fumagalli M.J."/>
            <person name="Vieira C.L."/>
            <person name="Medeiros D.B."/>
            <person name="de Lima J.A."/>
            <person name="de Lima C.P."/>
            <person name="Cardoso J.F."/>
            <person name="Rodrigues S.G."/>
            <person name="Figueiredo L.T."/>
            <person name="da Silva S.P."/>
            <person name="Tesh R."/>
            <person name="Nunes M.R."/>
            <person name="Vasconcelos P.F."/>
        </authorList>
    </citation>
    <scope>NUCLEOTIDE SEQUENCE [LARGE SCALE GENOMIC DNA]</scope>
    <source>
        <strain evidence="1 3">BeAn47693</strain>
    </source>
</reference>
<evidence type="ECO:0000313" key="3">
    <source>
        <dbReference type="Proteomes" id="UP000502058"/>
    </source>
</evidence>